<accession>A0A7Y9KP29</accession>
<feature type="domain" description="LamG-like jellyroll fold" evidence="4">
    <location>
        <begin position="107"/>
        <end position="242"/>
    </location>
</feature>
<dbReference type="InterPro" id="IPR004843">
    <property type="entry name" value="Calcineurin-like_PHP"/>
</dbReference>
<protein>
    <recommendedName>
        <fullName evidence="4">LamG-like jellyroll fold domain-containing protein</fullName>
    </recommendedName>
</protein>
<dbReference type="InterPro" id="IPR032179">
    <property type="entry name" value="Cry22Aa_Ig-like"/>
</dbReference>
<dbReference type="PANTHER" id="PTHR43143">
    <property type="entry name" value="METALLOPHOSPHOESTERASE, CALCINEURIN SUPERFAMILY"/>
    <property type="match status" value="1"/>
</dbReference>
<keyword evidence="1 3" id="KW-0732">Signal</keyword>
<dbReference type="InterPro" id="IPR013783">
    <property type="entry name" value="Ig-like_fold"/>
</dbReference>
<comment type="caution">
    <text evidence="5">The sequence shown here is derived from an EMBL/GenBank/DDBJ whole genome shotgun (WGS) entry which is preliminary data.</text>
</comment>
<dbReference type="Gene3D" id="2.60.40.2700">
    <property type="match status" value="1"/>
</dbReference>
<dbReference type="Gene3D" id="2.60.120.200">
    <property type="match status" value="2"/>
</dbReference>
<reference evidence="5 6" key="2">
    <citation type="submission" date="2020-08" db="EMBL/GenBank/DDBJ databases">
        <title>The Agave Microbiome: Exploring the role of microbial communities in plant adaptations to desert environments.</title>
        <authorList>
            <person name="Partida-Martinez L.P."/>
        </authorList>
    </citation>
    <scope>NUCLEOTIDE SEQUENCE [LARGE SCALE GENOMIC DNA]</scope>
    <source>
        <strain evidence="5 6">AT2.17</strain>
    </source>
</reference>
<dbReference type="Proteomes" id="UP000549911">
    <property type="component" value="Unassembled WGS sequence"/>
</dbReference>
<dbReference type="PANTHER" id="PTHR43143:SF5">
    <property type="entry name" value="SECRETED PROTEIN"/>
    <property type="match status" value="1"/>
</dbReference>
<reference evidence="5 6" key="1">
    <citation type="submission" date="2020-07" db="EMBL/GenBank/DDBJ databases">
        <authorList>
            <person name="Partida-Martinez L."/>
            <person name="Huntemann M."/>
            <person name="Clum A."/>
            <person name="Wang J."/>
            <person name="Palaniappan K."/>
            <person name="Ritter S."/>
            <person name="Chen I.-M."/>
            <person name="Stamatis D."/>
            <person name="Reddy T."/>
            <person name="O'Malley R."/>
            <person name="Daum C."/>
            <person name="Shapiro N."/>
            <person name="Ivanova N."/>
            <person name="Kyrpides N."/>
            <person name="Woyke T."/>
        </authorList>
    </citation>
    <scope>NUCLEOTIDE SEQUENCE [LARGE SCALE GENOMIC DNA]</scope>
    <source>
        <strain evidence="5 6">AT2.17</strain>
    </source>
</reference>
<sequence>MSSHSTGWRSALATTLTVAVAGSLLATVPGGAASAAAPAAAALPVADVLDVDFTDGTADDRARGLTPTLFGDPEIVADAARARTAYALDGDDAALYPMTGQYDAMAAAFSVECSFRYDGTALAGGEQDFCGAKEAGGFATYVSGGRGGFMAHIGGGYKNVRFDMQAGTWYHTLVVWDGASLVLYVNGEQVARTAAVGAFKAPSVGAQSFAIGADAQPSNGVGFFAASTIDTARVYSSALGAEEAAALATAAVTDPVAPTADVLDVDFADGTATDRAQGLPVTEWNEPVVREDVPLGRNVAAFDGSSAFLYPLADSYDALVDGFAVECTFKYDDDLPASGEERGNICGAKEAGGFSITLYGSNLSFNPHIGGSYRNLNVPVVADRWYHVVGTWDGEVASLWLDGVLAKQAPATGALLPPPNATARNLVVGGDATTNNRANLLAPATVANARVFSEPVERTDVLALRRDVLADGLATAPVTITSSTPAAGSRITGPTTLSVETPMDEAVGRTSELRLDGSLVRPGDEVGPGLRSGEHTLTLRGNDVFGRPIDQSVTFTSATIPVGGGTETGQAGGSVTLSSVATNPSGGDVETTFVRAEAKVAEGGFQGTVTQLPTALEFDHQQAEELDEPLQPGDDVLVTSPSATGIAFQRHDVAVSTAEGQRVSWTGTVDPTRSVTLRAWNGEAWEALDTARGLTEGTVSLTGDVRPRHHHDGVVPIMVTGEDPFADDLPNEVRPSFEDPAAYDFSLAHLTDTQYLSEGADEPATQAERDVWRRTYTDITEWIVANSDQRKIAFTAHTGDIMENWHNLTDDRAKAVREYEVASAAQQIIDDAGLVNTVLPGNHDNQYGQDNGPDALYNDYFGPERYASLSRSPRWTASQASYQPWKPGDNANNYVLFSASGLDFVVVSLGFGVTPEESAWADGVLKQYADRNAIVLTHAYIAPSSNPDGRGGGMSYDGMSVRGSVVKQNPNVFLVLSGHEHGVNIEVRKNLGQPGNHVVELLADYQFYKVRAGQVGLGGVGTNTPDTPLQMGSSFFRLLQFDVDRSEMSVDTYSPFLDDFGATEYDDRNRYDGTEDDFRMPIQLQHRATSFATDSLVVLDPTDDVIGTDTARSGWPAEVTWDGLTIGETYAWQAVSRDAASGEELPGQVSQLALFTATADGVADRAAPVITLGASDSVAHGAAFDPLAGVTARDDRDGDLTGRLSVLGTVDTSQAGRYQLVYLVSDKAGNQSVATRQVSVQAAPAPVNARRPGINGTPAVGQVVTADQGRWTQADGATFEVQWLRDGTPIQGATSGEYAVVAADAGTRLSVRVTALATGRSPVVATSAEATVGSVAADAAMKLRKKVKQGKRVTATVSFSAPGTVPTGTVVVKVRGRTVDALPLRADGTVKVRLPKLRVGRHKVTAVLLPGDGFERTTVSRTIRVRR</sequence>
<dbReference type="GO" id="GO:0016787">
    <property type="term" value="F:hydrolase activity"/>
    <property type="evidence" value="ECO:0007669"/>
    <property type="project" value="InterPro"/>
</dbReference>
<dbReference type="SUPFAM" id="SSF56300">
    <property type="entry name" value="Metallo-dependent phosphatases"/>
    <property type="match status" value="1"/>
</dbReference>
<feature type="signal peptide" evidence="3">
    <location>
        <begin position="1"/>
        <end position="26"/>
    </location>
</feature>
<proteinExistence type="predicted"/>
<dbReference type="Pfam" id="PF13385">
    <property type="entry name" value="Laminin_G_3"/>
    <property type="match status" value="2"/>
</dbReference>
<dbReference type="GO" id="GO:0005975">
    <property type="term" value="P:carbohydrate metabolic process"/>
    <property type="evidence" value="ECO:0007669"/>
    <property type="project" value="UniProtKB-ARBA"/>
</dbReference>
<evidence type="ECO:0000313" key="6">
    <source>
        <dbReference type="Proteomes" id="UP000549911"/>
    </source>
</evidence>
<keyword evidence="6" id="KW-1185">Reference proteome</keyword>
<evidence type="ECO:0000256" key="3">
    <source>
        <dbReference type="SAM" id="SignalP"/>
    </source>
</evidence>
<evidence type="ECO:0000256" key="2">
    <source>
        <dbReference type="ARBA" id="ARBA00023157"/>
    </source>
</evidence>
<dbReference type="Pfam" id="PF00149">
    <property type="entry name" value="Metallophos"/>
    <property type="match status" value="1"/>
</dbReference>
<dbReference type="Gene3D" id="2.60.40.10">
    <property type="entry name" value="Immunoglobulins"/>
    <property type="match status" value="1"/>
</dbReference>
<dbReference type="InterPro" id="IPR051918">
    <property type="entry name" value="STPP_CPPED1"/>
</dbReference>
<dbReference type="InterPro" id="IPR013320">
    <property type="entry name" value="ConA-like_dom_sf"/>
</dbReference>
<evidence type="ECO:0000313" key="5">
    <source>
        <dbReference type="EMBL" id="NYE36296.1"/>
    </source>
</evidence>
<dbReference type="SUPFAM" id="SSF49899">
    <property type="entry name" value="Concanavalin A-like lectins/glucanases"/>
    <property type="match status" value="2"/>
</dbReference>
<organism evidence="5 6">
    <name type="scientific">Nocardioides cavernae</name>
    <dbReference type="NCBI Taxonomy" id="1921566"/>
    <lineage>
        <taxon>Bacteria</taxon>
        <taxon>Bacillati</taxon>
        <taxon>Actinomycetota</taxon>
        <taxon>Actinomycetes</taxon>
        <taxon>Propionibacteriales</taxon>
        <taxon>Nocardioidaceae</taxon>
        <taxon>Nocardioides</taxon>
    </lineage>
</organism>
<keyword evidence="2" id="KW-1015">Disulfide bond</keyword>
<dbReference type="RefSeq" id="WP_179618847.1">
    <property type="nucleotide sequence ID" value="NZ_JACCBW010000001.1"/>
</dbReference>
<evidence type="ECO:0000259" key="4">
    <source>
        <dbReference type="SMART" id="SM00560"/>
    </source>
</evidence>
<dbReference type="Gene3D" id="3.60.21.10">
    <property type="match status" value="1"/>
</dbReference>
<name>A0A7Y9KP29_9ACTN</name>
<dbReference type="EMBL" id="JACCBW010000001">
    <property type="protein sequence ID" value="NYE36296.1"/>
    <property type="molecule type" value="Genomic_DNA"/>
</dbReference>
<gene>
    <name evidence="5" type="ORF">F4692_001400</name>
</gene>
<dbReference type="Pfam" id="PF16403">
    <property type="entry name" value="Bact_surface_Ig-like"/>
    <property type="match status" value="1"/>
</dbReference>
<dbReference type="SMART" id="SM00560">
    <property type="entry name" value="LamGL"/>
    <property type="match status" value="1"/>
</dbReference>
<evidence type="ECO:0000256" key="1">
    <source>
        <dbReference type="ARBA" id="ARBA00022729"/>
    </source>
</evidence>
<dbReference type="InterPro" id="IPR029052">
    <property type="entry name" value="Metallo-depent_PP-like"/>
</dbReference>
<feature type="chain" id="PRO_5039588052" description="LamG-like jellyroll fold domain-containing protein" evidence="3">
    <location>
        <begin position="27"/>
        <end position="1427"/>
    </location>
</feature>
<dbReference type="InterPro" id="IPR006558">
    <property type="entry name" value="LamG-like"/>
</dbReference>